<dbReference type="InterPro" id="IPR029176">
    <property type="entry name" value="SPATA24"/>
</dbReference>
<reference evidence="2" key="2">
    <citation type="submission" date="2025-09" db="UniProtKB">
        <authorList>
            <consortium name="Ensembl"/>
        </authorList>
    </citation>
    <scope>IDENTIFICATION</scope>
</reference>
<reference evidence="2" key="1">
    <citation type="submission" date="2025-08" db="UniProtKB">
        <authorList>
            <consortium name="Ensembl"/>
        </authorList>
    </citation>
    <scope>IDENTIFICATION</scope>
</reference>
<evidence type="ECO:0000256" key="1">
    <source>
        <dbReference type="SAM" id="Coils"/>
    </source>
</evidence>
<organism evidence="2 3">
    <name type="scientific">Dromaius novaehollandiae</name>
    <name type="common">Emu</name>
    <dbReference type="NCBI Taxonomy" id="8790"/>
    <lineage>
        <taxon>Eukaryota</taxon>
        <taxon>Metazoa</taxon>
        <taxon>Chordata</taxon>
        <taxon>Craniata</taxon>
        <taxon>Vertebrata</taxon>
        <taxon>Euteleostomi</taxon>
        <taxon>Archelosauria</taxon>
        <taxon>Archosauria</taxon>
        <taxon>Dinosauria</taxon>
        <taxon>Saurischia</taxon>
        <taxon>Theropoda</taxon>
        <taxon>Coelurosauria</taxon>
        <taxon>Aves</taxon>
        <taxon>Palaeognathae</taxon>
        <taxon>Casuariiformes</taxon>
        <taxon>Dromaiidae</taxon>
        <taxon>Dromaius</taxon>
    </lineage>
</organism>
<evidence type="ECO:0000313" key="2">
    <source>
        <dbReference type="Ensembl" id="ENSDNVP00000004023.1"/>
    </source>
</evidence>
<sequence>PAGLREMAAEAAGAEALLPGQLRRLAEAQAALTERLRRRVMCVPRARKHVKLAWRTRLGCVLQEEESAHARTKDLLTKESEKLDFALGEVEVLSRQLKREKQIFEKTLDSVKSKALAELTQKDKLINKCNEIKSHIVKQEDVLKDKENEIQALQRCITQQKRMLKCIQKQQELYIAQVLEKKQRKGFK</sequence>
<dbReference type="Proteomes" id="UP000694423">
    <property type="component" value="Unplaced"/>
</dbReference>
<dbReference type="AlphaFoldDB" id="A0A8C4J6Y6"/>
<dbReference type="Pfam" id="PF15175">
    <property type="entry name" value="SPATA24"/>
    <property type="match status" value="1"/>
</dbReference>
<accession>A0A8C4J6Y6</accession>
<feature type="coiled-coil region" evidence="1">
    <location>
        <begin position="94"/>
        <end position="163"/>
    </location>
</feature>
<dbReference type="PANTHER" id="PTHR35155:SF1">
    <property type="entry name" value="SPERMATOGENESIS-ASSOCIATED PROTEIN 24"/>
    <property type="match status" value="1"/>
</dbReference>
<dbReference type="GO" id="GO:0005737">
    <property type="term" value="C:cytoplasm"/>
    <property type="evidence" value="ECO:0007669"/>
    <property type="project" value="TreeGrafter"/>
</dbReference>
<proteinExistence type="predicted"/>
<dbReference type="Ensembl" id="ENSDNVT00000004852.1">
    <property type="protein sequence ID" value="ENSDNVP00000004023.1"/>
    <property type="gene ID" value="ENSDNVG00000002859.1"/>
</dbReference>
<dbReference type="PANTHER" id="PTHR35155">
    <property type="entry name" value="SPERMATOGENESIS-ASSOCIATED PROTEIN 24"/>
    <property type="match status" value="1"/>
</dbReference>
<dbReference type="GO" id="GO:0003677">
    <property type="term" value="F:DNA binding"/>
    <property type="evidence" value="ECO:0007669"/>
    <property type="project" value="TreeGrafter"/>
</dbReference>
<keyword evidence="1" id="KW-0175">Coiled coil</keyword>
<name>A0A8C4J6Y6_DRONO</name>
<evidence type="ECO:0000313" key="3">
    <source>
        <dbReference type="Proteomes" id="UP000694423"/>
    </source>
</evidence>
<keyword evidence="3" id="KW-1185">Reference proteome</keyword>
<dbReference type="GO" id="GO:0005634">
    <property type="term" value="C:nucleus"/>
    <property type="evidence" value="ECO:0007669"/>
    <property type="project" value="TreeGrafter"/>
</dbReference>
<protein>
    <submittedName>
        <fullName evidence="2">Spermatosis associated 24</fullName>
    </submittedName>
</protein>